<name>A0A401SAE5_CHIPU</name>
<organism evidence="2 3">
    <name type="scientific">Chiloscyllium punctatum</name>
    <name type="common">Brownbanded bambooshark</name>
    <name type="synonym">Hemiscyllium punctatum</name>
    <dbReference type="NCBI Taxonomy" id="137246"/>
    <lineage>
        <taxon>Eukaryota</taxon>
        <taxon>Metazoa</taxon>
        <taxon>Chordata</taxon>
        <taxon>Craniata</taxon>
        <taxon>Vertebrata</taxon>
        <taxon>Chondrichthyes</taxon>
        <taxon>Elasmobranchii</taxon>
        <taxon>Galeomorphii</taxon>
        <taxon>Galeoidea</taxon>
        <taxon>Orectolobiformes</taxon>
        <taxon>Hemiscylliidae</taxon>
        <taxon>Chiloscyllium</taxon>
    </lineage>
</organism>
<comment type="caution">
    <text evidence="2">The sequence shown here is derived from an EMBL/GenBank/DDBJ whole genome shotgun (WGS) entry which is preliminary data.</text>
</comment>
<evidence type="ECO:0000313" key="3">
    <source>
        <dbReference type="Proteomes" id="UP000287033"/>
    </source>
</evidence>
<dbReference type="Proteomes" id="UP000287033">
    <property type="component" value="Unassembled WGS sequence"/>
</dbReference>
<feature type="domain" description="Aftiphilin clathrin-binding box" evidence="1">
    <location>
        <begin position="384"/>
        <end position="465"/>
    </location>
</feature>
<accession>A0A401SAE5</accession>
<dbReference type="AlphaFoldDB" id="A0A401SAE5"/>
<evidence type="ECO:0000259" key="1">
    <source>
        <dbReference type="Pfam" id="PF15045"/>
    </source>
</evidence>
<gene>
    <name evidence="2" type="ORF">chiPu_0005786</name>
</gene>
<keyword evidence="3" id="KW-1185">Reference proteome</keyword>
<reference evidence="2 3" key="1">
    <citation type="journal article" date="2018" name="Nat. Ecol. Evol.">
        <title>Shark genomes provide insights into elasmobranch evolution and the origin of vertebrates.</title>
        <authorList>
            <person name="Hara Y"/>
            <person name="Yamaguchi K"/>
            <person name="Onimaru K"/>
            <person name="Kadota M"/>
            <person name="Koyanagi M"/>
            <person name="Keeley SD"/>
            <person name="Tatsumi K"/>
            <person name="Tanaka K"/>
            <person name="Motone F"/>
            <person name="Kageyama Y"/>
            <person name="Nozu R"/>
            <person name="Adachi N"/>
            <person name="Nishimura O"/>
            <person name="Nakagawa R"/>
            <person name="Tanegashima C"/>
            <person name="Kiyatake I"/>
            <person name="Matsumoto R"/>
            <person name="Murakumo K"/>
            <person name="Nishida K"/>
            <person name="Terakita A"/>
            <person name="Kuratani S"/>
            <person name="Sato K"/>
            <person name="Hyodo S Kuraku.S."/>
        </authorList>
    </citation>
    <scope>NUCLEOTIDE SEQUENCE [LARGE SCALE GENOMIC DNA]</scope>
</reference>
<proteinExistence type="predicted"/>
<dbReference type="STRING" id="137246.A0A401SAE5"/>
<sequence>MITVVIDGQGRSAAGYLQQDEESDNTNNFLQNMAECFMELNGNMEISVPFDDCGLGVSNSSLSQNCKEEQDLCKVLENQRDTTTVLNTEKAIRSEALDPNDSTNDSITDCMEDPVSNMKHILNGADLMGMRKDTLLNASTSKTLCSSKGEENSELWSDFAGYCKTSVVQQQFFGTFHELSLREKDDSAEKSFQHSKFPNGYFTNHFPTHHHNPTNYKCDNELQTSVSTINACAPMCRMLKLNSSVNTEEDLLGCSNPEQPAVFVDNNFADSAVNRTFGSDGQLVNDTIQTISDKETEFSGLGSAGALYPVNPPFSENQAILSASSALKAETRSLMENILQNSFPSEPIKSSFEDIPTLEKVLKINGEESDANKANTLTSLEFPRMWEDVQDLNSLSLRFCWNVSLIREKLLSTLGIDQNQKDIGQSDLQFLEDIMACSSDLEKTGALPEVTTVSENGTKALIQTRIPVSAFPRTGRSLTHRLESVVIQWLHLNGNRVREMPRIKKS</sequence>
<evidence type="ECO:0000313" key="2">
    <source>
        <dbReference type="EMBL" id="GCC27362.1"/>
    </source>
</evidence>
<dbReference type="OMA" id="INACAPM"/>
<dbReference type="EMBL" id="BEZZ01000162">
    <property type="protein sequence ID" value="GCC27362.1"/>
    <property type="molecule type" value="Genomic_DNA"/>
</dbReference>
<protein>
    <recommendedName>
        <fullName evidence="1">Aftiphilin clathrin-binding box domain-containing protein</fullName>
    </recommendedName>
</protein>
<dbReference type="InterPro" id="IPR029205">
    <property type="entry name" value="Clathrin-bd"/>
</dbReference>
<dbReference type="Pfam" id="PF15045">
    <property type="entry name" value="Clathrin_bdg"/>
    <property type="match status" value="1"/>
</dbReference>
<dbReference type="OrthoDB" id="9894316at2759"/>